<feature type="active site" description="O-(5'-phospho-DNA)-serine intermediate" evidence="5 6">
    <location>
        <position position="10"/>
    </location>
</feature>
<dbReference type="EMBL" id="CP124756">
    <property type="protein sequence ID" value="WGZ92672.1"/>
    <property type="molecule type" value="Genomic_DNA"/>
</dbReference>
<dbReference type="KEGG" id="tput:QJT81_12440"/>
<dbReference type="InterPro" id="IPR006118">
    <property type="entry name" value="Recombinase_CS"/>
</dbReference>
<dbReference type="GO" id="GO:0003677">
    <property type="term" value="F:DNA binding"/>
    <property type="evidence" value="ECO:0007669"/>
    <property type="project" value="UniProtKB-KW"/>
</dbReference>
<dbReference type="SMART" id="SM00857">
    <property type="entry name" value="Resolvase"/>
    <property type="match status" value="1"/>
</dbReference>
<keyword evidence="3" id="KW-0238">DNA-binding</keyword>
<evidence type="ECO:0000256" key="2">
    <source>
        <dbReference type="ARBA" id="ARBA00022908"/>
    </source>
</evidence>
<accession>A0AA95KMB4</accession>
<reference evidence="8" key="1">
    <citation type="journal article" date="2023" name="Int. J. Mol. Sci.">
        <title>Metagenomics Revealed a New Genus 'Candidatus Thiocaldithrix dubininis' gen. nov., sp. nov. and a New Species 'Candidatus Thiothrix putei' sp. nov. in the Family Thiotrichaceae, Some Members of Which Have Traits of Both Na+- and H+-Motive Energetics.</title>
        <authorList>
            <person name="Ravin N.V."/>
            <person name="Muntyan M.S."/>
            <person name="Smolyakov D.D."/>
            <person name="Rudenko T.S."/>
            <person name="Beletsky A.V."/>
            <person name="Mardanov A.V."/>
            <person name="Grabovich M.Y."/>
        </authorList>
    </citation>
    <scope>NUCLEOTIDE SEQUENCE</scope>
    <source>
        <strain evidence="8">GKL-02</strain>
    </source>
</reference>
<dbReference type="Pfam" id="PF02796">
    <property type="entry name" value="HTH_7"/>
    <property type="match status" value="1"/>
</dbReference>
<comment type="similarity">
    <text evidence="1">Belongs to the site-specific recombinase resolvase family.</text>
</comment>
<organism evidence="8">
    <name type="scientific">Candidatus Thiothrix putei</name>
    <dbReference type="NCBI Taxonomy" id="3080811"/>
    <lineage>
        <taxon>Bacteria</taxon>
        <taxon>Pseudomonadati</taxon>
        <taxon>Pseudomonadota</taxon>
        <taxon>Gammaproteobacteria</taxon>
        <taxon>Thiotrichales</taxon>
        <taxon>Thiotrichaceae</taxon>
        <taxon>Thiothrix</taxon>
    </lineage>
</organism>
<dbReference type="InterPro" id="IPR006120">
    <property type="entry name" value="Resolvase_HTH_dom"/>
</dbReference>
<evidence type="ECO:0000256" key="3">
    <source>
        <dbReference type="ARBA" id="ARBA00023125"/>
    </source>
</evidence>
<dbReference type="PANTHER" id="PTHR30461">
    <property type="entry name" value="DNA-INVERTASE FROM LAMBDOID PROPHAGE"/>
    <property type="match status" value="1"/>
</dbReference>
<dbReference type="PANTHER" id="PTHR30461:SF26">
    <property type="entry name" value="RESOLVASE HOMOLOG YNEB"/>
    <property type="match status" value="1"/>
</dbReference>
<evidence type="ECO:0000256" key="5">
    <source>
        <dbReference type="PIRSR" id="PIRSR606118-50"/>
    </source>
</evidence>
<dbReference type="Gene3D" id="1.10.10.60">
    <property type="entry name" value="Homeodomain-like"/>
    <property type="match status" value="1"/>
</dbReference>
<dbReference type="GO" id="GO:0015074">
    <property type="term" value="P:DNA integration"/>
    <property type="evidence" value="ECO:0007669"/>
    <property type="project" value="UniProtKB-KW"/>
</dbReference>
<dbReference type="InterPro" id="IPR006119">
    <property type="entry name" value="Resolv_N"/>
</dbReference>
<name>A0AA95KMB4_9GAMM</name>
<dbReference type="Proteomes" id="UP001301326">
    <property type="component" value="Chromosome"/>
</dbReference>
<dbReference type="SUPFAM" id="SSF46689">
    <property type="entry name" value="Homeodomain-like"/>
    <property type="match status" value="1"/>
</dbReference>
<evidence type="ECO:0000256" key="6">
    <source>
        <dbReference type="PROSITE-ProRule" id="PRU10137"/>
    </source>
</evidence>
<keyword evidence="2" id="KW-0229">DNA integration</keyword>
<dbReference type="PROSITE" id="PS00397">
    <property type="entry name" value="RECOMBINASES_1"/>
    <property type="match status" value="1"/>
</dbReference>
<dbReference type="PROSITE" id="PS51736">
    <property type="entry name" value="RECOMBINASES_3"/>
    <property type="match status" value="1"/>
</dbReference>
<evidence type="ECO:0000259" key="7">
    <source>
        <dbReference type="PROSITE" id="PS51736"/>
    </source>
</evidence>
<reference evidence="8" key="2">
    <citation type="submission" date="2023-04" db="EMBL/GenBank/DDBJ databases">
        <authorList>
            <person name="Beletskiy A.V."/>
            <person name="Mardanov A.V."/>
            <person name="Ravin N.V."/>
        </authorList>
    </citation>
    <scope>NUCLEOTIDE SEQUENCE</scope>
    <source>
        <strain evidence="8">GKL-02</strain>
    </source>
</reference>
<dbReference type="SUPFAM" id="SSF53041">
    <property type="entry name" value="Resolvase-like"/>
    <property type="match status" value="1"/>
</dbReference>
<evidence type="ECO:0000256" key="1">
    <source>
        <dbReference type="ARBA" id="ARBA00009913"/>
    </source>
</evidence>
<dbReference type="AlphaFoldDB" id="A0AA95KMB4"/>
<dbReference type="InterPro" id="IPR036162">
    <property type="entry name" value="Resolvase-like_N_sf"/>
</dbReference>
<dbReference type="PROSITE" id="PS00398">
    <property type="entry name" value="RECOMBINASES_2"/>
    <property type="match status" value="1"/>
</dbReference>
<dbReference type="Gene3D" id="3.40.50.1390">
    <property type="entry name" value="Resolvase, N-terminal catalytic domain"/>
    <property type="match status" value="1"/>
</dbReference>
<dbReference type="InterPro" id="IPR009057">
    <property type="entry name" value="Homeodomain-like_sf"/>
</dbReference>
<dbReference type="CDD" id="cd03768">
    <property type="entry name" value="SR_ResInv"/>
    <property type="match status" value="1"/>
</dbReference>
<dbReference type="CDD" id="cd00569">
    <property type="entry name" value="HTH_Hin_like"/>
    <property type="match status" value="1"/>
</dbReference>
<dbReference type="InterPro" id="IPR050639">
    <property type="entry name" value="SSR_resolvase"/>
</dbReference>
<dbReference type="Pfam" id="PF00239">
    <property type="entry name" value="Resolvase"/>
    <property type="match status" value="1"/>
</dbReference>
<dbReference type="GO" id="GO:0000150">
    <property type="term" value="F:DNA strand exchange activity"/>
    <property type="evidence" value="ECO:0007669"/>
    <property type="project" value="InterPro"/>
</dbReference>
<sequence>MATIGYARVSTIDQDLTIQLEKLQNAGCERTFREKKSGTSRESRVELESCLEFLCKGDTLVITKIDRLARSTRDFLNIMHQLDQKGVSLEVLDDPVDVKSELGKAILPILAIFAEIETKNRKQRQTAGIEKAKAKGVYKGRKPTAMSQQADAKKLLDAGLSKSKIAKMLNVSEASIYRMLPAQEKSQKAA</sequence>
<protein>
    <submittedName>
        <fullName evidence="8">Recombinase family protein</fullName>
    </submittedName>
</protein>
<evidence type="ECO:0000313" key="8">
    <source>
        <dbReference type="EMBL" id="WGZ92672.1"/>
    </source>
</evidence>
<gene>
    <name evidence="8" type="ORF">QJT81_12440</name>
</gene>
<keyword evidence="4" id="KW-0233">DNA recombination</keyword>
<evidence type="ECO:0000256" key="4">
    <source>
        <dbReference type="ARBA" id="ARBA00023172"/>
    </source>
</evidence>
<proteinExistence type="inferred from homology"/>
<feature type="domain" description="Resolvase/invertase-type recombinase catalytic" evidence="7">
    <location>
        <begin position="2"/>
        <end position="136"/>
    </location>
</feature>